<dbReference type="InterPro" id="IPR023214">
    <property type="entry name" value="HAD_sf"/>
</dbReference>
<feature type="transmembrane region" description="Helical" evidence="15">
    <location>
        <begin position="425"/>
        <end position="443"/>
    </location>
</feature>
<dbReference type="eggNOG" id="COG2217">
    <property type="taxonomic scope" value="Bacteria"/>
</dbReference>
<dbReference type="SUPFAM" id="SSF56784">
    <property type="entry name" value="HAD-like"/>
    <property type="match status" value="1"/>
</dbReference>
<dbReference type="HOGENOM" id="CLU_001771_0_3_7"/>
<dbReference type="AlphaFoldDB" id="D3UHB4"/>
<dbReference type="CDD" id="cd02079">
    <property type="entry name" value="P-type_ATPase_HM"/>
    <property type="match status" value="1"/>
</dbReference>
<dbReference type="Proteomes" id="UP000001522">
    <property type="component" value="Chromosome"/>
</dbReference>
<dbReference type="GO" id="GO:0005507">
    <property type="term" value="F:copper ion binding"/>
    <property type="evidence" value="ECO:0007669"/>
    <property type="project" value="TreeGrafter"/>
</dbReference>
<dbReference type="InterPro" id="IPR059000">
    <property type="entry name" value="ATPase_P-type_domA"/>
</dbReference>
<dbReference type="GO" id="GO:0005524">
    <property type="term" value="F:ATP binding"/>
    <property type="evidence" value="ECO:0007669"/>
    <property type="project" value="UniProtKB-UniRule"/>
</dbReference>
<evidence type="ECO:0000313" key="17">
    <source>
        <dbReference type="EMBL" id="CBG39886.1"/>
    </source>
</evidence>
<evidence type="ECO:0000256" key="10">
    <source>
        <dbReference type="ARBA" id="ARBA00022967"/>
    </source>
</evidence>
<dbReference type="InterPro" id="IPR008250">
    <property type="entry name" value="ATPase_P-typ_transduc_dom_A_sf"/>
</dbReference>
<dbReference type="SUPFAM" id="SSF81665">
    <property type="entry name" value="Calcium ATPase, transmembrane domain M"/>
    <property type="match status" value="1"/>
</dbReference>
<dbReference type="Pfam" id="PF00122">
    <property type="entry name" value="E1-E2_ATPase"/>
    <property type="match status" value="1"/>
</dbReference>
<dbReference type="KEGG" id="hms:HMU06250"/>
<evidence type="ECO:0000256" key="13">
    <source>
        <dbReference type="ARBA" id="ARBA00037143"/>
    </source>
</evidence>
<feature type="transmembrane region" description="Helical" evidence="15">
    <location>
        <begin position="455"/>
        <end position="480"/>
    </location>
</feature>
<comment type="function">
    <text evidence="13">Probably involved in copper export.</text>
</comment>
<feature type="domain" description="HMA" evidence="16">
    <location>
        <begin position="89"/>
        <end position="155"/>
    </location>
</feature>
<dbReference type="EMBL" id="FN555004">
    <property type="protein sequence ID" value="CBG39886.1"/>
    <property type="molecule type" value="Genomic_DNA"/>
</dbReference>
<feature type="transmembrane region" description="Helical" evidence="15">
    <location>
        <begin position="209"/>
        <end position="230"/>
    </location>
</feature>
<feature type="transmembrane region" description="Helical" evidence="15">
    <location>
        <begin position="242"/>
        <end position="264"/>
    </location>
</feature>
<keyword evidence="12 15" id="KW-0472">Membrane</keyword>
<evidence type="ECO:0000256" key="15">
    <source>
        <dbReference type="RuleBase" id="RU362081"/>
    </source>
</evidence>
<comment type="similarity">
    <text evidence="3 15">Belongs to the cation transport ATPase (P-type) (TC 3.A.3) family. Type IB subfamily.</text>
</comment>
<dbReference type="NCBIfam" id="TIGR01511">
    <property type="entry name" value="ATPase-IB1_Cu"/>
    <property type="match status" value="1"/>
</dbReference>
<dbReference type="SUPFAM" id="SSF55008">
    <property type="entry name" value="HMA, heavy metal-associated domain"/>
    <property type="match status" value="1"/>
</dbReference>
<evidence type="ECO:0000256" key="6">
    <source>
        <dbReference type="ARBA" id="ARBA00022692"/>
    </source>
</evidence>
<dbReference type="PROSITE" id="PS00154">
    <property type="entry name" value="ATPASE_E1_E2"/>
    <property type="match status" value="1"/>
</dbReference>
<comment type="subcellular location">
    <subcellularLocation>
        <location evidence="2 15">Cell membrane</location>
    </subcellularLocation>
    <subcellularLocation>
        <location evidence="1">Endomembrane system</location>
        <topology evidence="1">Multi-pass membrane protein</topology>
    </subcellularLocation>
</comment>
<evidence type="ECO:0000256" key="14">
    <source>
        <dbReference type="ARBA" id="ARBA00040690"/>
    </source>
</evidence>
<dbReference type="NCBIfam" id="TIGR01525">
    <property type="entry name" value="ATPase-IB_hvy"/>
    <property type="match status" value="1"/>
</dbReference>
<dbReference type="InterPro" id="IPR027256">
    <property type="entry name" value="P-typ_ATPase_IB"/>
</dbReference>
<feature type="transmembrane region" description="Helical" evidence="15">
    <location>
        <begin position="755"/>
        <end position="775"/>
    </location>
</feature>
<proteinExistence type="inferred from homology"/>
<dbReference type="Gene3D" id="3.40.1110.10">
    <property type="entry name" value="Calcium-transporting ATPase, cytoplasmic domain N"/>
    <property type="match status" value="1"/>
</dbReference>
<keyword evidence="11 15" id="KW-1133">Transmembrane helix</keyword>
<sequence length="803" mass="89908">MTKCDHCRLEYPDSALHDISYQGRLLHFCCKGCENVYFLLHEKNLESFYGKLKSQTLTPPKTPDSEALAIFDTPSFLSRYAHKDAEGRYHISLVLEGIHCLACTWLIEQSLQNQNGIHTLSLNYTNNKLKITYNPEEITLKEIIKIIQILGYDAKVYDPKISENTHTKQRQSYYFAMMIAIFCTMNIMWIAVAQYAGYFSDISPTMKNVLNLASFLLATPVLFWTGKFFYVSAYHQLKNRIIGMDLLVSTGAFLTYFYSIYAALSKQGETYFEAVSMIITFVFVGKFLEVQAKKNAGDNLDSLSNMLPTQVGVIEEGMRVMRSPHEVEIGSIIEVLPNEILAIDGILTCKEALLNTQNISGESFPILKHTGDELLSGSINTQSTLRYQTTKAFCDSLLFRLVNILENSLSQKPQIQNLANSLSQIFSKCVLLIAGLSFFYWHFLEHASFEYSLMIAISVIIISCPCALALATPIASIVGISEALKQKIIFKETKFLETIARANILCLDKTGTLTKGKPKVLEAKTFQNHDPQILISLLDPSKHVIAQSIKSYLQENSPFLQAGRLEDFQEFLGKGMSAVDARGRKILGGSLAFLQENQVDTKEIGLGNPIAFGYSINGNLCGVFFLQDEPKEHAREFIARMQTQIPRIVLLSGDHQKSVALTAEMLGIKEFYANLLPLQKAEFIKKHQDQIIIMVGDGFNDAAALQQSNVGIAFHSQNHFISLTSDIILLNPSLENLENTFYIAKKTYKTIRQNLALSICYNLALIPLAVCGFIIPLFAALSMSLSSLLVIGNSLRIKKSQKK</sequence>
<evidence type="ECO:0000256" key="4">
    <source>
        <dbReference type="ARBA" id="ARBA00022475"/>
    </source>
</evidence>
<evidence type="ECO:0000256" key="2">
    <source>
        <dbReference type="ARBA" id="ARBA00004236"/>
    </source>
</evidence>
<evidence type="ECO:0000256" key="12">
    <source>
        <dbReference type="ARBA" id="ARBA00023136"/>
    </source>
</evidence>
<dbReference type="PRINTS" id="PR00119">
    <property type="entry name" value="CATATPASE"/>
</dbReference>
<organism evidence="17 18">
    <name type="scientific">Helicobacter mustelae (strain ATCC 43772 / CCUG 25715 / CIP 103759 / LMG 18044 / NCTC 12198 / R85-136P)</name>
    <name type="common">Campylobacter mustelae</name>
    <dbReference type="NCBI Taxonomy" id="679897"/>
    <lineage>
        <taxon>Bacteria</taxon>
        <taxon>Pseudomonadati</taxon>
        <taxon>Campylobacterota</taxon>
        <taxon>Epsilonproteobacteria</taxon>
        <taxon>Campylobacterales</taxon>
        <taxon>Helicobacteraceae</taxon>
        <taxon>Helicobacter</taxon>
    </lineage>
</organism>
<dbReference type="PANTHER" id="PTHR43520:SF8">
    <property type="entry name" value="P-TYPE CU(+) TRANSPORTER"/>
    <property type="match status" value="1"/>
</dbReference>
<dbReference type="GO" id="GO:0012505">
    <property type="term" value="C:endomembrane system"/>
    <property type="evidence" value="ECO:0007669"/>
    <property type="project" value="UniProtKB-SubCell"/>
</dbReference>
<dbReference type="PANTHER" id="PTHR43520">
    <property type="entry name" value="ATP7, ISOFORM B"/>
    <property type="match status" value="1"/>
</dbReference>
<evidence type="ECO:0000256" key="11">
    <source>
        <dbReference type="ARBA" id="ARBA00022989"/>
    </source>
</evidence>
<dbReference type="Gene3D" id="3.30.70.100">
    <property type="match status" value="1"/>
</dbReference>
<feature type="transmembrane region" description="Helical" evidence="15">
    <location>
        <begin position="270"/>
        <end position="288"/>
    </location>
</feature>
<reference evidence="17 18" key="1">
    <citation type="journal article" date="2010" name="BMC Genomics">
        <title>Comparative genomics and proteomics of Helicobacter mustelae, an ulcerogenic and carcinogenic gastric pathogen.</title>
        <authorList>
            <person name="O'Toole P.W."/>
            <person name="Snelling W.J."/>
            <person name="Canchaya C."/>
            <person name="Forde B.M."/>
            <person name="Hardie K.R."/>
            <person name="Josenhans C."/>
            <person name="Graham R.L.J."/>
            <person name="McMullan G."/>
            <person name="Parkhill J."/>
            <person name="Belda E."/>
            <person name="Bentley S.D."/>
        </authorList>
    </citation>
    <scope>NUCLEOTIDE SEQUENCE [LARGE SCALE GENOMIC DNA]</scope>
    <source>
        <strain evidence="18">ATCC 43772 / LMG 18044 / NCTC 12198 / 12198</strain>
    </source>
</reference>
<dbReference type="GO" id="GO:0016887">
    <property type="term" value="F:ATP hydrolysis activity"/>
    <property type="evidence" value="ECO:0007669"/>
    <property type="project" value="InterPro"/>
</dbReference>
<dbReference type="PROSITE" id="PS50846">
    <property type="entry name" value="HMA_2"/>
    <property type="match status" value="1"/>
</dbReference>
<dbReference type="InterPro" id="IPR023298">
    <property type="entry name" value="ATPase_P-typ_TM_dom_sf"/>
</dbReference>
<dbReference type="Pfam" id="PF12156">
    <property type="entry name" value="ATPase-cat_bd"/>
    <property type="match status" value="1"/>
</dbReference>
<evidence type="ECO:0000256" key="3">
    <source>
        <dbReference type="ARBA" id="ARBA00006024"/>
    </source>
</evidence>
<gene>
    <name evidence="17" type="ordered locus">HMU06250</name>
</gene>
<evidence type="ECO:0000256" key="9">
    <source>
        <dbReference type="ARBA" id="ARBA00022840"/>
    </source>
</evidence>
<keyword evidence="18" id="KW-1185">Reference proteome</keyword>
<evidence type="ECO:0000256" key="8">
    <source>
        <dbReference type="ARBA" id="ARBA00022741"/>
    </source>
</evidence>
<dbReference type="CDD" id="cd00371">
    <property type="entry name" value="HMA"/>
    <property type="match status" value="1"/>
</dbReference>
<dbReference type="PRINTS" id="PR00943">
    <property type="entry name" value="CUATPASE"/>
</dbReference>
<dbReference type="InterPro" id="IPR036163">
    <property type="entry name" value="HMA_dom_sf"/>
</dbReference>
<dbReference type="SUPFAM" id="SSF81653">
    <property type="entry name" value="Calcium ATPase, transduction domain A"/>
    <property type="match status" value="1"/>
</dbReference>
<dbReference type="STRING" id="679897.HMU06250"/>
<dbReference type="GO" id="GO:0043682">
    <property type="term" value="F:P-type divalent copper transporter activity"/>
    <property type="evidence" value="ECO:0007669"/>
    <property type="project" value="TreeGrafter"/>
</dbReference>
<keyword evidence="6 15" id="KW-0812">Transmembrane</keyword>
<dbReference type="InterPro" id="IPR018303">
    <property type="entry name" value="ATPase_P-typ_P_site"/>
</dbReference>
<keyword evidence="4 15" id="KW-1003">Cell membrane</keyword>
<accession>D3UHB4</accession>
<dbReference type="Gene3D" id="3.40.50.1000">
    <property type="entry name" value="HAD superfamily/HAD-like"/>
    <property type="match status" value="1"/>
</dbReference>
<dbReference type="Gene3D" id="2.70.150.10">
    <property type="entry name" value="Calcium-transporting ATPase, cytoplasmic transduction domain A"/>
    <property type="match status" value="1"/>
</dbReference>
<feature type="transmembrane region" description="Helical" evidence="15">
    <location>
        <begin position="173"/>
        <end position="197"/>
    </location>
</feature>
<dbReference type="GO" id="GO:0005886">
    <property type="term" value="C:plasma membrane"/>
    <property type="evidence" value="ECO:0007669"/>
    <property type="project" value="UniProtKB-SubCell"/>
</dbReference>
<keyword evidence="9 15" id="KW-0067">ATP-binding</keyword>
<evidence type="ECO:0000259" key="16">
    <source>
        <dbReference type="PROSITE" id="PS50846"/>
    </source>
</evidence>
<dbReference type="Pfam" id="PF00403">
    <property type="entry name" value="HMA"/>
    <property type="match status" value="1"/>
</dbReference>
<dbReference type="InterPro" id="IPR001757">
    <property type="entry name" value="P_typ_ATPase"/>
</dbReference>
<evidence type="ECO:0000256" key="7">
    <source>
        <dbReference type="ARBA" id="ARBA00022723"/>
    </source>
</evidence>
<dbReference type="GO" id="GO:0055070">
    <property type="term" value="P:copper ion homeostasis"/>
    <property type="evidence" value="ECO:0007669"/>
    <property type="project" value="TreeGrafter"/>
</dbReference>
<keyword evidence="10" id="KW-1278">Translocase</keyword>
<dbReference type="InterPro" id="IPR021993">
    <property type="entry name" value="ATPase-cat-bd"/>
</dbReference>
<keyword evidence="5" id="KW-0597">Phosphoprotein</keyword>
<name>D3UHB4_HELM1</name>
<protein>
    <recommendedName>
        <fullName evidence="14">Copper-transporting ATPase</fullName>
    </recommendedName>
</protein>
<keyword evidence="8 15" id="KW-0547">Nucleotide-binding</keyword>
<dbReference type="InterPro" id="IPR006121">
    <property type="entry name" value="HMA_dom"/>
</dbReference>
<dbReference type="InterPro" id="IPR023299">
    <property type="entry name" value="ATPase_P-typ_cyto_dom_N"/>
</dbReference>
<evidence type="ECO:0000256" key="5">
    <source>
        <dbReference type="ARBA" id="ARBA00022553"/>
    </source>
</evidence>
<dbReference type="NCBIfam" id="TIGR01494">
    <property type="entry name" value="ATPase_P-type"/>
    <property type="match status" value="1"/>
</dbReference>
<dbReference type="RefSeq" id="WP_013022969.1">
    <property type="nucleotide sequence ID" value="NC_013949.1"/>
</dbReference>
<evidence type="ECO:0000256" key="1">
    <source>
        <dbReference type="ARBA" id="ARBA00004127"/>
    </source>
</evidence>
<dbReference type="Pfam" id="PF00702">
    <property type="entry name" value="Hydrolase"/>
    <property type="match status" value="1"/>
</dbReference>
<dbReference type="InterPro" id="IPR036412">
    <property type="entry name" value="HAD-like_sf"/>
</dbReference>
<keyword evidence="7 15" id="KW-0479">Metal-binding</keyword>
<evidence type="ECO:0000313" key="18">
    <source>
        <dbReference type="Proteomes" id="UP000001522"/>
    </source>
</evidence>